<dbReference type="EMBL" id="CP023344">
    <property type="protein sequence ID" value="ATC64942.1"/>
    <property type="molecule type" value="Genomic_DNA"/>
</dbReference>
<evidence type="ECO:0008006" key="3">
    <source>
        <dbReference type="Google" id="ProtNLM"/>
    </source>
</evidence>
<dbReference type="AlphaFoldDB" id="A0A290QLN4"/>
<evidence type="ECO:0000313" key="2">
    <source>
        <dbReference type="Proteomes" id="UP000217265"/>
    </source>
</evidence>
<dbReference type="KEGG" id="vbh:CMV30_13750"/>
<organism evidence="1 2">
    <name type="scientific">Nibricoccus aquaticus</name>
    <dbReference type="NCBI Taxonomy" id="2576891"/>
    <lineage>
        <taxon>Bacteria</taxon>
        <taxon>Pseudomonadati</taxon>
        <taxon>Verrucomicrobiota</taxon>
        <taxon>Opitutia</taxon>
        <taxon>Opitutales</taxon>
        <taxon>Opitutaceae</taxon>
        <taxon>Nibricoccus</taxon>
    </lineage>
</organism>
<sequence length="324" mass="34367">MRGGGTPPTARQWRQIALITAGAVALYAGFRVLPTGTNLNHIDFRTGGSPGSLEMCDPSNPQFIPVMAVRSPVSMTIATEGAAAQAGREVRGVARLATASGKAIGPVDLAVMHTRKLHLLVVDPSLGDYQHLHPEPGAKDGEWVFAFTPKSGGLYRIFADFTPTATGRGLYAGADLEVAAASGERDAGVMATVLRGVGTPPTTEAAEGMRVVRDGHVFALKVEGGELRAGVVADLAFTITRADGGEVALEPVMDAYAHLVAFDEGRSGFAHLHPNEGDLSRRPDAREPRLTFKITIPQRGRYVIWAQVNLGGVERFVPFPVEVK</sequence>
<keyword evidence="2" id="KW-1185">Reference proteome</keyword>
<name>A0A290QLN4_9BACT</name>
<gene>
    <name evidence="1" type="ORF">CMV30_13750</name>
</gene>
<proteinExistence type="predicted"/>
<accession>A0A290QLN4</accession>
<evidence type="ECO:0000313" key="1">
    <source>
        <dbReference type="EMBL" id="ATC64942.1"/>
    </source>
</evidence>
<reference evidence="1 2" key="1">
    <citation type="submission" date="2017-09" db="EMBL/GenBank/DDBJ databases">
        <title>Complete genome sequence of Verrucomicrobial strain HZ-65, isolated from freshwater.</title>
        <authorList>
            <person name="Choi A."/>
        </authorList>
    </citation>
    <scope>NUCLEOTIDE SEQUENCE [LARGE SCALE GENOMIC DNA]</scope>
    <source>
        <strain evidence="1 2">HZ-65</strain>
    </source>
</reference>
<dbReference type="OrthoDB" id="185226at2"/>
<protein>
    <recommendedName>
        <fullName evidence="3">YtkA-like domain-containing protein</fullName>
    </recommendedName>
</protein>
<dbReference type="Proteomes" id="UP000217265">
    <property type="component" value="Chromosome"/>
</dbReference>